<comment type="caution">
    <text evidence="6">The sequence shown here is derived from an EMBL/GenBank/DDBJ whole genome shotgun (WGS) entry which is preliminary data.</text>
</comment>
<keyword evidence="3" id="KW-0808">Transferase</keyword>
<dbReference type="PANTHER" id="PTHR43025:SF3">
    <property type="entry name" value="MONOGALACTOSYLDIACYLGLYCEROL SYNTHASE 1, CHLOROPLASTIC"/>
    <property type="match status" value="1"/>
</dbReference>
<dbReference type="AlphaFoldDB" id="A0A4R6TYM5"/>
<dbReference type="SUPFAM" id="SSF53756">
    <property type="entry name" value="UDP-Glycosyltransferase/glycogen phosphorylase"/>
    <property type="match status" value="1"/>
</dbReference>
<evidence type="ECO:0000313" key="7">
    <source>
        <dbReference type="Proteomes" id="UP000295632"/>
    </source>
</evidence>
<protein>
    <submittedName>
        <fullName evidence="6">Monogalactosyldiacylglycerol synthase</fullName>
    </submittedName>
</protein>
<organism evidence="6 7">
    <name type="scientific">Aureibacillus halotolerans</name>
    <dbReference type="NCBI Taxonomy" id="1508390"/>
    <lineage>
        <taxon>Bacteria</taxon>
        <taxon>Bacillati</taxon>
        <taxon>Bacillota</taxon>
        <taxon>Bacilli</taxon>
        <taxon>Bacillales</taxon>
        <taxon>Bacillaceae</taxon>
        <taxon>Aureibacillus</taxon>
    </lineage>
</organism>
<dbReference type="GO" id="GO:0009247">
    <property type="term" value="P:glycolipid biosynthetic process"/>
    <property type="evidence" value="ECO:0007669"/>
    <property type="project" value="InterPro"/>
</dbReference>
<evidence type="ECO:0000313" key="6">
    <source>
        <dbReference type="EMBL" id="TDQ38691.1"/>
    </source>
</evidence>
<dbReference type="Pfam" id="PF06925">
    <property type="entry name" value="MGDG_synth"/>
    <property type="match status" value="1"/>
</dbReference>
<dbReference type="InterPro" id="IPR050519">
    <property type="entry name" value="Glycosyltransf_28_UgtP"/>
</dbReference>
<dbReference type="OrthoDB" id="9815663at2"/>
<accession>A0A4R6TYM5</accession>
<dbReference type="Gene3D" id="3.40.50.2000">
    <property type="entry name" value="Glycogen Phosphorylase B"/>
    <property type="match status" value="1"/>
</dbReference>
<keyword evidence="7" id="KW-1185">Reference proteome</keyword>
<sequence>MTVKKQTKIMILTGSYGNGHLQVVDALKKSFDQSGTDYVVVDLFQEAHPLMTALTKYLYIKSFTVGRRMYSFFYYSSKNMKHEQFITRLFNSFGWRKVRDLIETHQPDMIVNTFPMLAVPEYKRKTGDTIPTSHILTDYCLHNRWTHPLVDRYYVATEKLKNDLIQTGIMEASQVKVSGIPVMPSFEQKSDHQQLCQKYGFAADKKLVVIMAGAHGVLTHTDLIAQKLSGYKNSQLIIVCGHNHKLREKLLRENADNPDVVVLGYVNYMDDLMKVAEVMVTKPGGITLTEAINVRLPLVLYKAVPGQERENAEFFHAEEAAVQVDDIDAMIQATQRILSDDAYRAKLKANMAHLHCPGAGGSICNDIFETLDAKEYATQPVTFEKVSLL</sequence>
<evidence type="ECO:0000259" key="4">
    <source>
        <dbReference type="Pfam" id="PF00534"/>
    </source>
</evidence>
<feature type="domain" description="Glycosyl transferase family 1" evidence="4">
    <location>
        <begin position="212"/>
        <end position="350"/>
    </location>
</feature>
<comment type="similarity">
    <text evidence="1">Belongs to the glycosyltransferase 28 family.</text>
</comment>
<reference evidence="6 7" key="1">
    <citation type="submission" date="2019-03" db="EMBL/GenBank/DDBJ databases">
        <title>Genomic Encyclopedia of Type Strains, Phase IV (KMG-IV): sequencing the most valuable type-strain genomes for metagenomic binning, comparative biology and taxonomic classification.</title>
        <authorList>
            <person name="Goeker M."/>
        </authorList>
    </citation>
    <scope>NUCLEOTIDE SEQUENCE [LARGE SCALE GENOMIC DNA]</scope>
    <source>
        <strain evidence="6 7">DSM 28697</strain>
    </source>
</reference>
<dbReference type="Pfam" id="PF00534">
    <property type="entry name" value="Glycos_transf_1"/>
    <property type="match status" value="1"/>
</dbReference>
<dbReference type="RefSeq" id="WP_133580745.1">
    <property type="nucleotide sequence ID" value="NZ_SNYJ01000009.1"/>
</dbReference>
<dbReference type="InterPro" id="IPR009695">
    <property type="entry name" value="Diacylglyc_glucosyltr_N"/>
</dbReference>
<dbReference type="InterPro" id="IPR001296">
    <property type="entry name" value="Glyco_trans_1"/>
</dbReference>
<gene>
    <name evidence="6" type="ORF">EV213_10960</name>
</gene>
<keyword evidence="2" id="KW-0328">Glycosyltransferase</keyword>
<dbReference type="EMBL" id="SNYJ01000009">
    <property type="protein sequence ID" value="TDQ38691.1"/>
    <property type="molecule type" value="Genomic_DNA"/>
</dbReference>
<evidence type="ECO:0000256" key="1">
    <source>
        <dbReference type="ARBA" id="ARBA00006962"/>
    </source>
</evidence>
<dbReference type="Proteomes" id="UP000295632">
    <property type="component" value="Unassembled WGS sequence"/>
</dbReference>
<name>A0A4R6TYM5_9BACI</name>
<proteinExistence type="inferred from homology"/>
<evidence type="ECO:0000259" key="5">
    <source>
        <dbReference type="Pfam" id="PF06925"/>
    </source>
</evidence>
<dbReference type="GO" id="GO:0016758">
    <property type="term" value="F:hexosyltransferase activity"/>
    <property type="evidence" value="ECO:0007669"/>
    <property type="project" value="InterPro"/>
</dbReference>
<dbReference type="PANTHER" id="PTHR43025">
    <property type="entry name" value="MONOGALACTOSYLDIACYLGLYCEROL SYNTHASE"/>
    <property type="match status" value="1"/>
</dbReference>
<evidence type="ECO:0000256" key="3">
    <source>
        <dbReference type="ARBA" id="ARBA00022679"/>
    </source>
</evidence>
<dbReference type="GO" id="GO:0016020">
    <property type="term" value="C:membrane"/>
    <property type="evidence" value="ECO:0007669"/>
    <property type="project" value="GOC"/>
</dbReference>
<feature type="domain" description="Diacylglycerol glucosyltransferase N-terminal" evidence="5">
    <location>
        <begin position="20"/>
        <end position="182"/>
    </location>
</feature>
<evidence type="ECO:0000256" key="2">
    <source>
        <dbReference type="ARBA" id="ARBA00022676"/>
    </source>
</evidence>